<protein>
    <submittedName>
        <fullName evidence="2">Uncharacterized protein</fullName>
    </submittedName>
</protein>
<evidence type="ECO:0000313" key="3">
    <source>
        <dbReference type="Proteomes" id="UP000231183"/>
    </source>
</evidence>
<comment type="caution">
    <text evidence="2">The sequence shown here is derived from an EMBL/GenBank/DDBJ whole genome shotgun (WGS) entry which is preliminary data.</text>
</comment>
<feature type="region of interest" description="Disordered" evidence="1">
    <location>
        <begin position="1"/>
        <end position="22"/>
    </location>
</feature>
<organism evidence="2 3">
    <name type="scientific">Candidatus Magasanikbacteria bacterium CG10_big_fil_rev_8_21_14_0_10_40_10</name>
    <dbReference type="NCBI Taxonomy" id="1974648"/>
    <lineage>
        <taxon>Bacteria</taxon>
        <taxon>Candidatus Magasanikiibacteriota</taxon>
    </lineage>
</organism>
<name>A0A2M6W3Q7_9BACT</name>
<proteinExistence type="predicted"/>
<sequence>MPLKNKKEENILDNNPNFSVEKSNDVKDVDFLASASESEKIVEKKENEADLADKAKQSKTESGQLKKLILIKKKTSTIPAVRDELTLKIEKILEEGLNDSFQQLSPIAKQEFKIKGEEIALKIRDLLRSTHIKAKKILKLILEWLRFLPGINRFFIEQEAKIKADRIINLKL</sequence>
<feature type="compositionally biased region" description="Polar residues" evidence="1">
    <location>
        <begin position="12"/>
        <end position="21"/>
    </location>
</feature>
<evidence type="ECO:0000313" key="2">
    <source>
        <dbReference type="EMBL" id="PIT87434.1"/>
    </source>
</evidence>
<accession>A0A2M6W3Q7</accession>
<reference evidence="3" key="1">
    <citation type="submission" date="2017-09" db="EMBL/GenBank/DDBJ databases">
        <title>Depth-based differentiation of microbial function through sediment-hosted aquifers and enrichment of novel symbionts in the deep terrestrial subsurface.</title>
        <authorList>
            <person name="Probst A.J."/>
            <person name="Ladd B."/>
            <person name="Jarett J.K."/>
            <person name="Geller-Mcgrath D.E."/>
            <person name="Sieber C.M.K."/>
            <person name="Emerson J.B."/>
            <person name="Anantharaman K."/>
            <person name="Thomas B.C."/>
            <person name="Malmstrom R."/>
            <person name="Stieglmeier M."/>
            <person name="Klingl A."/>
            <person name="Woyke T."/>
            <person name="Ryan C.M."/>
            <person name="Banfield J.F."/>
        </authorList>
    </citation>
    <scope>NUCLEOTIDE SEQUENCE [LARGE SCALE GENOMIC DNA]</scope>
</reference>
<dbReference type="AlphaFoldDB" id="A0A2M6W3Q7"/>
<dbReference type="EMBL" id="PFBX01000027">
    <property type="protein sequence ID" value="PIT87434.1"/>
    <property type="molecule type" value="Genomic_DNA"/>
</dbReference>
<gene>
    <name evidence="2" type="ORF">COU31_02965</name>
</gene>
<evidence type="ECO:0000256" key="1">
    <source>
        <dbReference type="SAM" id="MobiDB-lite"/>
    </source>
</evidence>
<feature type="compositionally biased region" description="Basic and acidic residues" evidence="1">
    <location>
        <begin position="1"/>
        <end position="10"/>
    </location>
</feature>
<dbReference type="Proteomes" id="UP000231183">
    <property type="component" value="Unassembled WGS sequence"/>
</dbReference>